<sequence length="50" mass="5903">MVNMRFNNKQIRRSKMTITCTHPSNQIDPSLPIFLISFQSNREKNVQLKP</sequence>
<comment type="caution">
    <text evidence="1">The sequence shown here is derived from an EMBL/GenBank/DDBJ whole genome shotgun (WGS) entry which is preliminary data.</text>
</comment>
<reference evidence="1" key="2">
    <citation type="submission" date="2020-06" db="EMBL/GenBank/DDBJ databases">
        <title>Helianthus annuus Genome sequencing and assembly Release 2.</title>
        <authorList>
            <person name="Gouzy J."/>
            <person name="Langlade N."/>
            <person name="Munos S."/>
        </authorList>
    </citation>
    <scope>NUCLEOTIDE SEQUENCE</scope>
    <source>
        <tissue evidence="1">Leaves</tissue>
    </source>
</reference>
<proteinExistence type="predicted"/>
<organism evidence="1 2">
    <name type="scientific">Helianthus annuus</name>
    <name type="common">Common sunflower</name>
    <dbReference type="NCBI Taxonomy" id="4232"/>
    <lineage>
        <taxon>Eukaryota</taxon>
        <taxon>Viridiplantae</taxon>
        <taxon>Streptophyta</taxon>
        <taxon>Embryophyta</taxon>
        <taxon>Tracheophyta</taxon>
        <taxon>Spermatophyta</taxon>
        <taxon>Magnoliopsida</taxon>
        <taxon>eudicotyledons</taxon>
        <taxon>Gunneridae</taxon>
        <taxon>Pentapetalae</taxon>
        <taxon>asterids</taxon>
        <taxon>campanulids</taxon>
        <taxon>Asterales</taxon>
        <taxon>Asteraceae</taxon>
        <taxon>Asteroideae</taxon>
        <taxon>Heliantheae alliance</taxon>
        <taxon>Heliantheae</taxon>
        <taxon>Helianthus</taxon>
    </lineage>
</organism>
<dbReference type="Gramene" id="mRNA:HanXRQr2_Chr01g0033021">
    <property type="protein sequence ID" value="CDS:HanXRQr2_Chr01g0033021.1"/>
    <property type="gene ID" value="HanXRQr2_Chr01g0033021"/>
</dbReference>
<evidence type="ECO:0000313" key="2">
    <source>
        <dbReference type="Proteomes" id="UP000215914"/>
    </source>
</evidence>
<accession>A0A9K3JXH7</accession>
<keyword evidence="2" id="KW-1185">Reference proteome</keyword>
<gene>
    <name evidence="1" type="ORF">HanXRQr2_Chr01g0033021</name>
</gene>
<dbReference type="EMBL" id="MNCJ02000316">
    <property type="protein sequence ID" value="KAF5822961.1"/>
    <property type="molecule type" value="Genomic_DNA"/>
</dbReference>
<name>A0A9K3JXH7_HELAN</name>
<protein>
    <submittedName>
        <fullName evidence="1">Uncharacterized protein</fullName>
    </submittedName>
</protein>
<dbReference type="Proteomes" id="UP000215914">
    <property type="component" value="Unassembled WGS sequence"/>
</dbReference>
<evidence type="ECO:0000313" key="1">
    <source>
        <dbReference type="EMBL" id="KAF5822961.1"/>
    </source>
</evidence>
<reference evidence="1" key="1">
    <citation type="journal article" date="2017" name="Nature">
        <title>The sunflower genome provides insights into oil metabolism, flowering and Asterid evolution.</title>
        <authorList>
            <person name="Badouin H."/>
            <person name="Gouzy J."/>
            <person name="Grassa C.J."/>
            <person name="Murat F."/>
            <person name="Staton S.E."/>
            <person name="Cottret L."/>
            <person name="Lelandais-Briere C."/>
            <person name="Owens G.L."/>
            <person name="Carrere S."/>
            <person name="Mayjonade B."/>
            <person name="Legrand L."/>
            <person name="Gill N."/>
            <person name="Kane N.C."/>
            <person name="Bowers J.E."/>
            <person name="Hubner S."/>
            <person name="Bellec A."/>
            <person name="Berard A."/>
            <person name="Berges H."/>
            <person name="Blanchet N."/>
            <person name="Boniface M.C."/>
            <person name="Brunel D."/>
            <person name="Catrice O."/>
            <person name="Chaidir N."/>
            <person name="Claudel C."/>
            <person name="Donnadieu C."/>
            <person name="Faraut T."/>
            <person name="Fievet G."/>
            <person name="Helmstetter N."/>
            <person name="King M."/>
            <person name="Knapp S.J."/>
            <person name="Lai Z."/>
            <person name="Le Paslier M.C."/>
            <person name="Lippi Y."/>
            <person name="Lorenzon L."/>
            <person name="Mandel J.R."/>
            <person name="Marage G."/>
            <person name="Marchand G."/>
            <person name="Marquand E."/>
            <person name="Bret-Mestries E."/>
            <person name="Morien E."/>
            <person name="Nambeesan S."/>
            <person name="Nguyen T."/>
            <person name="Pegot-Espagnet P."/>
            <person name="Pouilly N."/>
            <person name="Raftis F."/>
            <person name="Sallet E."/>
            <person name="Schiex T."/>
            <person name="Thomas J."/>
            <person name="Vandecasteele C."/>
            <person name="Vares D."/>
            <person name="Vear F."/>
            <person name="Vautrin S."/>
            <person name="Crespi M."/>
            <person name="Mangin B."/>
            <person name="Burke J.M."/>
            <person name="Salse J."/>
            <person name="Munos S."/>
            <person name="Vincourt P."/>
            <person name="Rieseberg L.H."/>
            <person name="Langlade N.B."/>
        </authorList>
    </citation>
    <scope>NUCLEOTIDE SEQUENCE</scope>
    <source>
        <tissue evidence="1">Leaves</tissue>
    </source>
</reference>
<dbReference type="AlphaFoldDB" id="A0A9K3JXH7"/>